<name>A0A0N9P6W9_9VIRU</name>
<proteinExistence type="predicted"/>
<dbReference type="GeneID" id="26637892"/>
<protein>
    <submittedName>
        <fullName evidence="1">Uncharacterized protein</fullName>
    </submittedName>
</protein>
<dbReference type="RefSeq" id="YP_009211324.1">
    <property type="nucleotide sequence ID" value="NC_028938.1"/>
</dbReference>
<dbReference type="GeneID" id="26637893"/>
<dbReference type="KEGG" id="vg:26637892"/>
<dbReference type="RefSeq" id="YP_009211271.1">
    <property type="nucleotide sequence ID" value="NC_028938.1"/>
</dbReference>
<organism evidence="1 2">
    <name type="scientific">Acidianus bottle-shaped virus 2 strain ABV2</name>
    <dbReference type="NCBI Taxonomy" id="1732173"/>
    <lineage>
        <taxon>Viruses</taxon>
        <taxon>Viruses incertae sedis</taxon>
        <taxon>Ampullaviridae</taxon>
        <taxon>Bottigliavirus</taxon>
        <taxon>Bottigliavirus puteoliense</taxon>
        <taxon>Bottigliavirus ABV2</taxon>
    </lineage>
</organism>
<dbReference type="Proteomes" id="UP000202536">
    <property type="component" value="Segment"/>
</dbReference>
<evidence type="ECO:0000313" key="1">
    <source>
        <dbReference type="EMBL" id="ALG96749.1"/>
    </source>
</evidence>
<reference evidence="1 2" key="1">
    <citation type="journal article" date="2015" name="Environ. Microbiol.">
        <title>Novel viral genomes identified from six metagenomes reveal wide distribution of archaeal viruses and high viral diversity in terrestrial hot springs.</title>
        <authorList>
            <person name="Gudbergsdottir S.R."/>
            <person name="Menzel P."/>
            <person name="Krogh A."/>
            <person name="Young M."/>
            <person name="Peng X."/>
        </authorList>
    </citation>
    <scope>NUCLEOTIDE SEQUENCE [LARGE SCALE GENOMIC DNA]</scope>
    <source>
        <strain evidence="1 2">ABV2</strain>
    </source>
</reference>
<accession>A0A0N9P6W9</accession>
<evidence type="ECO:0000313" key="2">
    <source>
        <dbReference type="Proteomes" id="UP000202536"/>
    </source>
</evidence>
<dbReference type="KEGG" id="vg:26637893"/>
<sequence length="43" mass="4473">MRTNKVLVTNMPLSGVTVTGGGISTPTVAFIDRQVSAIKAIDL</sequence>
<dbReference type="EMBL" id="KP282673">
    <property type="protein sequence ID" value="ALG96749.1"/>
    <property type="molecule type" value="Genomic_DNA"/>
</dbReference>
<keyword evidence="2" id="KW-1185">Reference proteome</keyword>
<dbReference type="EMBL" id="KP282673">
    <property type="protein sequence ID" value="ALG96802.1"/>
    <property type="molecule type" value="Genomic_DNA"/>
</dbReference>